<evidence type="ECO:0000256" key="2">
    <source>
        <dbReference type="SAM" id="MobiDB-lite"/>
    </source>
</evidence>
<dbReference type="SUPFAM" id="SSF56935">
    <property type="entry name" value="Porins"/>
    <property type="match status" value="1"/>
</dbReference>
<evidence type="ECO:0008006" key="4">
    <source>
        <dbReference type="Google" id="ProtNLM"/>
    </source>
</evidence>
<evidence type="ECO:0000313" key="3">
    <source>
        <dbReference type="EMBL" id="QQZ51214.1"/>
    </source>
</evidence>
<proteinExistence type="inferred from homology"/>
<organism evidence="3">
    <name type="scientific">Phenylobacterium glaciei</name>
    <dbReference type="NCBI Taxonomy" id="2803784"/>
    <lineage>
        <taxon>Bacteria</taxon>
        <taxon>Pseudomonadati</taxon>
        <taxon>Pseudomonadota</taxon>
        <taxon>Alphaproteobacteria</taxon>
        <taxon>Caulobacterales</taxon>
        <taxon>Caulobacteraceae</taxon>
        <taxon>Phenylobacterium</taxon>
    </lineage>
</organism>
<dbReference type="InterPro" id="IPR037066">
    <property type="entry name" value="Plug_dom_sf"/>
</dbReference>
<accession>A0A974S996</accession>
<keyword evidence="1" id="KW-0472">Membrane</keyword>
<keyword evidence="1" id="KW-0812">Transmembrane</keyword>
<dbReference type="InterPro" id="IPR039426">
    <property type="entry name" value="TonB-dep_rcpt-like"/>
</dbReference>
<gene>
    <name evidence="3" type="ORF">JKL49_08930</name>
</gene>
<dbReference type="Gene3D" id="2.170.130.10">
    <property type="entry name" value="TonB-dependent receptor, plug domain"/>
    <property type="match status" value="1"/>
</dbReference>
<feature type="compositionally biased region" description="Low complexity" evidence="2">
    <location>
        <begin position="100"/>
        <end position="111"/>
    </location>
</feature>
<evidence type="ECO:0000256" key="1">
    <source>
        <dbReference type="PROSITE-ProRule" id="PRU01360"/>
    </source>
</evidence>
<dbReference type="PANTHER" id="PTHR47234">
    <property type="match status" value="1"/>
</dbReference>
<comment type="subcellular location">
    <subcellularLocation>
        <location evidence="1">Cell outer membrane</location>
        <topology evidence="1">Multi-pass membrane protein</topology>
    </subcellularLocation>
</comment>
<keyword evidence="1" id="KW-0998">Cell outer membrane</keyword>
<dbReference type="GO" id="GO:0009279">
    <property type="term" value="C:cell outer membrane"/>
    <property type="evidence" value="ECO:0007669"/>
    <property type="project" value="UniProtKB-SubCell"/>
</dbReference>
<protein>
    <recommendedName>
        <fullName evidence="4">TonB-dependent receptor plug domain-containing protein</fullName>
    </recommendedName>
</protein>
<dbReference type="EMBL" id="CP068570">
    <property type="protein sequence ID" value="QQZ51214.1"/>
    <property type="molecule type" value="Genomic_DNA"/>
</dbReference>
<reference evidence="3" key="1">
    <citation type="submission" date="2021-01" db="EMBL/GenBank/DDBJ databases">
        <title>Genome sequence of Phenylobacterium sp. 20VBR1 isolated from a valley glaceir, Ny-Alesund, Svalbard.</title>
        <authorList>
            <person name="Thomas F.A."/>
            <person name="Krishnan K.P."/>
            <person name="Sinha R.K."/>
        </authorList>
    </citation>
    <scope>NUCLEOTIDE SEQUENCE</scope>
    <source>
        <strain evidence="3">20VBR1</strain>
    </source>
</reference>
<keyword evidence="1" id="KW-0813">Transport</keyword>
<feature type="compositionally biased region" description="Low complexity" evidence="2">
    <location>
        <begin position="119"/>
        <end position="131"/>
    </location>
</feature>
<feature type="region of interest" description="Disordered" evidence="2">
    <location>
        <begin position="96"/>
        <end position="131"/>
    </location>
</feature>
<sequence length="131" mass="14223">MVDRIETVAGGASAVYGSEAIAGVVNILMKKSFDGVELDAQAGISQESDGQEFRLAGLYGGKFMDDRLNILIGGEFSRQEPIMQVDRDWAFPGIRRNTLATPRRSSRRASPTPRPTPPSSSSAAPWARRAR</sequence>
<name>A0A974S996_9CAUL</name>
<dbReference type="AlphaFoldDB" id="A0A974S996"/>
<keyword evidence="1" id="KW-1134">Transmembrane beta strand</keyword>
<dbReference type="PANTHER" id="PTHR47234:SF3">
    <property type="entry name" value="SECRETIN_TONB SHORT N-TERMINAL DOMAIN-CONTAINING PROTEIN"/>
    <property type="match status" value="1"/>
</dbReference>
<comment type="similarity">
    <text evidence="1">Belongs to the TonB-dependent receptor family.</text>
</comment>
<dbReference type="PROSITE" id="PS52016">
    <property type="entry name" value="TONB_DEPENDENT_REC_3"/>
    <property type="match status" value="1"/>
</dbReference>